<protein>
    <recommendedName>
        <fullName evidence="2">DUF6921 domain-containing protein</fullName>
    </recommendedName>
</protein>
<feature type="chain" id="PRO_5039186278" description="DUF6921 domain-containing protein" evidence="1">
    <location>
        <begin position="27"/>
        <end position="159"/>
    </location>
</feature>
<gene>
    <name evidence="3" type="ORF">IE37_00787</name>
</gene>
<evidence type="ECO:0000313" key="4">
    <source>
        <dbReference type="Proteomes" id="UP000245720"/>
    </source>
</evidence>
<keyword evidence="1" id="KW-0732">Signal</keyword>
<dbReference type="RefSeq" id="WP_146198156.1">
    <property type="nucleotide sequence ID" value="NZ_QGDI01000002.1"/>
</dbReference>
<comment type="caution">
    <text evidence="3">The sequence shown here is derived from an EMBL/GenBank/DDBJ whole genome shotgun (WGS) entry which is preliminary data.</text>
</comment>
<proteinExistence type="predicted"/>
<feature type="signal peptide" evidence="1">
    <location>
        <begin position="1"/>
        <end position="26"/>
    </location>
</feature>
<organism evidence="3 4">
    <name type="scientific">Ruminococcus flavefaciens</name>
    <dbReference type="NCBI Taxonomy" id="1265"/>
    <lineage>
        <taxon>Bacteria</taxon>
        <taxon>Bacillati</taxon>
        <taxon>Bacillota</taxon>
        <taxon>Clostridia</taxon>
        <taxon>Eubacteriales</taxon>
        <taxon>Oscillospiraceae</taxon>
        <taxon>Ruminococcus</taxon>
    </lineage>
</organism>
<evidence type="ECO:0000259" key="2">
    <source>
        <dbReference type="Pfam" id="PF21914"/>
    </source>
</evidence>
<dbReference type="Proteomes" id="UP000245720">
    <property type="component" value="Unassembled WGS sequence"/>
</dbReference>
<sequence length="159" mass="17361">MKTLKRRLILLAVTAAFIAFMGGATHSPPSVIDAVTGATRKSNKNTSEYNGSYIIGINTEIAEKSEIIAICSGEGTAMCASGHIRLFIPESDSKSNSYAKEISERLEKSGFDTEIRRYSDTMLRSRIVSEKYDIFIAADELIDSGLLHDTDYIIGLSGK</sequence>
<dbReference type="AlphaFoldDB" id="A0A315Y2Z2"/>
<evidence type="ECO:0000313" key="3">
    <source>
        <dbReference type="EMBL" id="PWJ14801.1"/>
    </source>
</evidence>
<dbReference type="Pfam" id="PF21914">
    <property type="entry name" value="DUF6921"/>
    <property type="match status" value="1"/>
</dbReference>
<evidence type="ECO:0000256" key="1">
    <source>
        <dbReference type="SAM" id="SignalP"/>
    </source>
</evidence>
<accession>A0A315Y2Z2</accession>
<dbReference type="OrthoDB" id="1779438at2"/>
<dbReference type="EMBL" id="QGDI01000002">
    <property type="protein sequence ID" value="PWJ14801.1"/>
    <property type="molecule type" value="Genomic_DNA"/>
</dbReference>
<name>A0A315Y2Z2_RUMFL</name>
<feature type="domain" description="DUF6921" evidence="2">
    <location>
        <begin position="71"/>
        <end position="154"/>
    </location>
</feature>
<dbReference type="Gene3D" id="3.40.190.210">
    <property type="match status" value="1"/>
</dbReference>
<dbReference type="InterPro" id="IPR054214">
    <property type="entry name" value="DUF6921"/>
</dbReference>
<reference evidence="3 4" key="1">
    <citation type="submission" date="2018-05" db="EMBL/GenBank/DDBJ databases">
        <title>The Hungate 1000. A catalogue of reference genomes from the rumen microbiome.</title>
        <authorList>
            <person name="Kelly W."/>
        </authorList>
    </citation>
    <scope>NUCLEOTIDE SEQUENCE [LARGE SCALE GENOMIC DNA]</scope>
    <source>
        <strain evidence="3 4">SAb67</strain>
    </source>
</reference>